<gene>
    <name evidence="1" type="ORF">TTEB3V08_LOCUS2331</name>
</gene>
<reference evidence="1" key="1">
    <citation type="submission" date="2020-11" db="EMBL/GenBank/DDBJ databases">
        <authorList>
            <person name="Tran Van P."/>
        </authorList>
    </citation>
    <scope>NUCLEOTIDE SEQUENCE</scope>
</reference>
<dbReference type="AlphaFoldDB" id="A0A7R9ID62"/>
<sequence length="22" mass="2688">MFVMPRINSRKKAYLLLELYAM</sequence>
<evidence type="ECO:0000313" key="1">
    <source>
        <dbReference type="EMBL" id="CAD7454217.1"/>
    </source>
</evidence>
<name>A0A7R9ID62_9NEOP</name>
<dbReference type="EMBL" id="OE000542">
    <property type="protein sequence ID" value="CAD7454217.1"/>
    <property type="molecule type" value="Genomic_DNA"/>
</dbReference>
<protein>
    <submittedName>
        <fullName evidence="1">Uncharacterized protein</fullName>
    </submittedName>
</protein>
<proteinExistence type="predicted"/>
<organism evidence="1">
    <name type="scientific">Timema tahoe</name>
    <dbReference type="NCBI Taxonomy" id="61484"/>
    <lineage>
        <taxon>Eukaryota</taxon>
        <taxon>Metazoa</taxon>
        <taxon>Ecdysozoa</taxon>
        <taxon>Arthropoda</taxon>
        <taxon>Hexapoda</taxon>
        <taxon>Insecta</taxon>
        <taxon>Pterygota</taxon>
        <taxon>Neoptera</taxon>
        <taxon>Polyneoptera</taxon>
        <taxon>Phasmatodea</taxon>
        <taxon>Timematodea</taxon>
        <taxon>Timematoidea</taxon>
        <taxon>Timematidae</taxon>
        <taxon>Timema</taxon>
    </lineage>
</organism>
<accession>A0A7R9ID62</accession>